<name>X1MZN0_9ZZZZ</name>
<gene>
    <name evidence="1" type="ORF">S06H3_45914</name>
</gene>
<dbReference type="AlphaFoldDB" id="X1MZN0"/>
<comment type="caution">
    <text evidence="1">The sequence shown here is derived from an EMBL/GenBank/DDBJ whole genome shotgun (WGS) entry which is preliminary data.</text>
</comment>
<organism evidence="1">
    <name type="scientific">marine sediment metagenome</name>
    <dbReference type="NCBI Taxonomy" id="412755"/>
    <lineage>
        <taxon>unclassified sequences</taxon>
        <taxon>metagenomes</taxon>
        <taxon>ecological metagenomes</taxon>
    </lineage>
</organism>
<protein>
    <submittedName>
        <fullName evidence="1">Uncharacterized protein</fullName>
    </submittedName>
</protein>
<accession>X1MZN0</accession>
<sequence>EQHQATVHPTLEEITAADAWARQKVLQLISKDNL</sequence>
<evidence type="ECO:0000313" key="1">
    <source>
        <dbReference type="EMBL" id="GAI36763.1"/>
    </source>
</evidence>
<feature type="non-terminal residue" evidence="1">
    <location>
        <position position="1"/>
    </location>
</feature>
<reference evidence="1" key="1">
    <citation type="journal article" date="2014" name="Front. Microbiol.">
        <title>High frequency of phylogenetically diverse reductive dehalogenase-homologous genes in deep subseafloor sedimentary metagenomes.</title>
        <authorList>
            <person name="Kawai M."/>
            <person name="Futagami T."/>
            <person name="Toyoda A."/>
            <person name="Takaki Y."/>
            <person name="Nishi S."/>
            <person name="Hori S."/>
            <person name="Arai W."/>
            <person name="Tsubouchi T."/>
            <person name="Morono Y."/>
            <person name="Uchiyama I."/>
            <person name="Ito T."/>
            <person name="Fujiyama A."/>
            <person name="Inagaki F."/>
            <person name="Takami H."/>
        </authorList>
    </citation>
    <scope>NUCLEOTIDE SEQUENCE</scope>
    <source>
        <strain evidence="1">Expedition CK06-06</strain>
    </source>
</reference>
<proteinExistence type="predicted"/>
<dbReference type="EMBL" id="BARV01028718">
    <property type="protein sequence ID" value="GAI36763.1"/>
    <property type="molecule type" value="Genomic_DNA"/>
</dbReference>